<evidence type="ECO:0000256" key="1">
    <source>
        <dbReference type="ARBA" id="ARBA00022669"/>
    </source>
</evidence>
<evidence type="ECO:0000313" key="8">
    <source>
        <dbReference type="Proteomes" id="UP000504634"/>
    </source>
</evidence>
<dbReference type="InterPro" id="IPR051940">
    <property type="entry name" value="Chitin_bind-dev_reg"/>
</dbReference>
<keyword evidence="8" id="KW-1185">Reference proteome</keyword>
<dbReference type="Gene3D" id="2.170.140.10">
    <property type="entry name" value="Chitin binding domain"/>
    <property type="match status" value="5"/>
</dbReference>
<protein>
    <submittedName>
        <fullName evidence="9">Uncharacterized protein LOC115622275</fullName>
    </submittedName>
</protein>
<dbReference type="Pfam" id="PF01607">
    <property type="entry name" value="CBM_14"/>
    <property type="match status" value="7"/>
</dbReference>
<dbReference type="RefSeq" id="XP_030372036.1">
    <property type="nucleotide sequence ID" value="XM_030516176.1"/>
</dbReference>
<name>A0A6J2T525_DROLE</name>
<dbReference type="GO" id="GO:0008061">
    <property type="term" value="F:chitin binding"/>
    <property type="evidence" value="ECO:0007669"/>
    <property type="project" value="UniProtKB-KW"/>
</dbReference>
<dbReference type="AlphaFoldDB" id="A0A6J2T525"/>
<accession>A0A6J2T525</accession>
<evidence type="ECO:0000256" key="5">
    <source>
        <dbReference type="ARBA" id="ARBA00023180"/>
    </source>
</evidence>
<dbReference type="PANTHER" id="PTHR23301">
    <property type="entry name" value="CHITIN BINDING PERITROPHIN-A"/>
    <property type="match status" value="1"/>
</dbReference>
<gene>
    <name evidence="9" type="primary">LOC115622275</name>
</gene>
<feature type="domain" description="Chitin-binding type-2" evidence="7">
    <location>
        <begin position="312"/>
        <end position="377"/>
    </location>
</feature>
<keyword evidence="2" id="KW-0732">Signal</keyword>
<organism evidence="8 9">
    <name type="scientific">Drosophila lebanonensis</name>
    <name type="common">Fruit fly</name>
    <name type="synonym">Scaptodrosophila lebanonensis</name>
    <dbReference type="NCBI Taxonomy" id="7225"/>
    <lineage>
        <taxon>Eukaryota</taxon>
        <taxon>Metazoa</taxon>
        <taxon>Ecdysozoa</taxon>
        <taxon>Arthropoda</taxon>
        <taxon>Hexapoda</taxon>
        <taxon>Insecta</taxon>
        <taxon>Pterygota</taxon>
        <taxon>Neoptera</taxon>
        <taxon>Endopterygota</taxon>
        <taxon>Diptera</taxon>
        <taxon>Brachycera</taxon>
        <taxon>Muscomorpha</taxon>
        <taxon>Ephydroidea</taxon>
        <taxon>Drosophilidae</taxon>
        <taxon>Scaptodrosophila</taxon>
    </lineage>
</organism>
<dbReference type="InterPro" id="IPR002557">
    <property type="entry name" value="Chitin-bd_dom"/>
</dbReference>
<evidence type="ECO:0000256" key="2">
    <source>
        <dbReference type="ARBA" id="ARBA00022729"/>
    </source>
</evidence>
<feature type="domain" description="Chitin-binding type-2" evidence="7">
    <location>
        <begin position="435"/>
        <end position="498"/>
    </location>
</feature>
<evidence type="ECO:0000259" key="7">
    <source>
        <dbReference type="PROSITE" id="PS50940"/>
    </source>
</evidence>
<dbReference type="SUPFAM" id="SSF57625">
    <property type="entry name" value="Invertebrate chitin-binding proteins"/>
    <property type="match status" value="8"/>
</dbReference>
<feature type="domain" description="Chitin-binding type-2" evidence="7">
    <location>
        <begin position="1"/>
        <end position="26"/>
    </location>
</feature>
<dbReference type="InterPro" id="IPR036508">
    <property type="entry name" value="Chitin-bd_dom_sf"/>
</dbReference>
<dbReference type="PANTHER" id="PTHR23301:SF106">
    <property type="entry name" value="CHITIN-BINDING TYPE-2 DOMAIN-CONTAINING PROTEIN-RELATED"/>
    <property type="match status" value="1"/>
</dbReference>
<keyword evidence="5" id="KW-0325">Glycoprotein</keyword>
<dbReference type="SMART" id="SM00494">
    <property type="entry name" value="ChtBD2"/>
    <property type="match status" value="6"/>
</dbReference>
<dbReference type="Proteomes" id="UP000504634">
    <property type="component" value="Unplaced"/>
</dbReference>
<dbReference type="GeneID" id="115622275"/>
<feature type="domain" description="Chitin-binding type-2" evidence="7">
    <location>
        <begin position="236"/>
        <end position="295"/>
    </location>
</feature>
<reference evidence="9" key="1">
    <citation type="submission" date="2025-08" db="UniProtKB">
        <authorList>
            <consortium name="RefSeq"/>
        </authorList>
    </citation>
    <scope>IDENTIFICATION</scope>
    <source>
        <strain evidence="9">11010-0011.00</strain>
        <tissue evidence="9">Whole body</tissue>
    </source>
</reference>
<keyword evidence="4" id="KW-1015">Disulfide bond</keyword>
<dbReference type="PROSITE" id="PS50940">
    <property type="entry name" value="CHIT_BIND_II"/>
    <property type="match status" value="7"/>
</dbReference>
<feature type="domain" description="Chitin-binding type-2" evidence="7">
    <location>
        <begin position="79"/>
        <end position="136"/>
    </location>
</feature>
<feature type="domain" description="Chitin-binding type-2" evidence="7">
    <location>
        <begin position="569"/>
        <end position="615"/>
    </location>
</feature>
<evidence type="ECO:0000256" key="6">
    <source>
        <dbReference type="SAM" id="MobiDB-lite"/>
    </source>
</evidence>
<evidence type="ECO:0000256" key="3">
    <source>
        <dbReference type="ARBA" id="ARBA00022737"/>
    </source>
</evidence>
<sequence>MTCPAGLWFNNNSKQCDYRQNVECERNTVTTTTPSISISTNTPSTELSTISSDSTETTSTDDITEESTGSSTGQSTVPTNICSGLSDGSLLPFTQNCFQYIECQSENIVLCKCPNDLLFDPKLLICSDPETVQCLSEDPTTTETTISSSTPDTSSICQDKELGSTMPYVEDCQWYYYCWGDGSFSLFPCPLYNWYNPHTGSCGYGSPTICQESTTTSQTISTTTTIQSTTTDEGEQNQCEDQQFGVTFPLPTNCQQYILCMGDGQSAVVNCIYYSWYDPLTGECGQNVSPTACSITPTTTAAPEITTTLSPDQICKNQLLGKTYPLPSNCEKYILCMGNGMSAIANCIYNSWYDPKTGEWYGKYDANGANAALHCSAGSTGAKPDSITPPTLPGINGMPAVGIMAGENGFHGKGAISQPAYQTPARFPNLQPIQHTKCATSIYQHNSNSPVVFAYPGDCKKYYSCLNGLAYTLECPDGFYWHEAELRCEHQNLVDCTNSAVVSVSDIGHAAYPGDCNLYYEIRTWNCPPGFHWNAQEQSCDSGLEGNCQTYEYTQNATPPTVDAGIDLESLCAGNQGQFLPYPNDCRHFIQCDYIPFVKTCPQYLYWNSRLLTCDKICV</sequence>
<keyword evidence="3" id="KW-0677">Repeat</keyword>
<feature type="domain" description="Chitin-binding type-2" evidence="7">
    <location>
        <begin position="154"/>
        <end position="212"/>
    </location>
</feature>
<evidence type="ECO:0000313" key="9">
    <source>
        <dbReference type="RefSeq" id="XP_030372036.1"/>
    </source>
</evidence>
<feature type="region of interest" description="Disordered" evidence="6">
    <location>
        <begin position="33"/>
        <end position="76"/>
    </location>
</feature>
<dbReference type="OrthoDB" id="6020543at2759"/>
<keyword evidence="1" id="KW-0147">Chitin-binding</keyword>
<dbReference type="GO" id="GO:0005576">
    <property type="term" value="C:extracellular region"/>
    <property type="evidence" value="ECO:0007669"/>
    <property type="project" value="InterPro"/>
</dbReference>
<evidence type="ECO:0000256" key="4">
    <source>
        <dbReference type="ARBA" id="ARBA00023157"/>
    </source>
</evidence>
<proteinExistence type="predicted"/>